<accession>A0ABS7GK15</accession>
<evidence type="ECO:0000313" key="1">
    <source>
        <dbReference type="EMBL" id="MBW8688061.1"/>
    </source>
</evidence>
<reference evidence="1 2" key="1">
    <citation type="submission" date="2021-08" db="EMBL/GenBank/DDBJ databases">
        <title>The genome sequence of Chitinophaga sp. B61.</title>
        <authorList>
            <person name="Zhang X."/>
        </authorList>
    </citation>
    <scope>NUCLEOTIDE SEQUENCE [LARGE SCALE GENOMIC DNA]</scope>
    <source>
        <strain evidence="1 2">B61</strain>
    </source>
</reference>
<proteinExistence type="predicted"/>
<dbReference type="EMBL" id="JAICCF010000006">
    <property type="protein sequence ID" value="MBW8688061.1"/>
    <property type="molecule type" value="Genomic_DNA"/>
</dbReference>
<dbReference type="Proteomes" id="UP000812961">
    <property type="component" value="Unassembled WGS sequence"/>
</dbReference>
<organism evidence="1 2">
    <name type="scientific">Chitinophaga rhizophila</name>
    <dbReference type="NCBI Taxonomy" id="2866212"/>
    <lineage>
        <taxon>Bacteria</taxon>
        <taxon>Pseudomonadati</taxon>
        <taxon>Bacteroidota</taxon>
        <taxon>Chitinophagia</taxon>
        <taxon>Chitinophagales</taxon>
        <taxon>Chitinophagaceae</taxon>
        <taxon>Chitinophaga</taxon>
    </lineage>
</organism>
<dbReference type="Pfam" id="PF14054">
    <property type="entry name" value="DUF4249"/>
    <property type="match status" value="1"/>
</dbReference>
<dbReference type="InterPro" id="IPR025345">
    <property type="entry name" value="DUF4249"/>
</dbReference>
<dbReference type="RefSeq" id="WP_220253382.1">
    <property type="nucleotide sequence ID" value="NZ_JAICCF010000006.1"/>
</dbReference>
<comment type="caution">
    <text evidence="1">The sequence shown here is derived from an EMBL/GenBank/DDBJ whole genome shotgun (WGS) entry which is preliminary data.</text>
</comment>
<gene>
    <name evidence="1" type="ORF">K1Y79_27240</name>
</gene>
<protein>
    <submittedName>
        <fullName evidence="1">DUF4249 domain-containing protein</fullName>
    </submittedName>
</protein>
<sequence>MRPLINIAVLVIAFTACRKESRIDIPYQGDKIVLNSLIQPDSLIYFRITRSKPVKEYQNLQFPEIKGADITLLENGKRLPAPVWKVINGKGYYVSQAFAQAGKQYAVRVAYDGLTSVLAADSTPGHPEISDAFAQKTANRVRFTLRDNAAERNYYRIRVYNADTVNGIVTPMKRDTVKFRLDPSFNNNFFDVIGNTYYSEVLLKDDRISGKEVQFVLQTNKQVTASYMMVEVSNLTESAYKYLDNTFAQRLENRLEFSLQPVDIYSNVTNGYGIIAGVNARVLSFAVE</sequence>
<evidence type="ECO:0000313" key="2">
    <source>
        <dbReference type="Proteomes" id="UP000812961"/>
    </source>
</evidence>
<keyword evidence="2" id="KW-1185">Reference proteome</keyword>
<name>A0ABS7GK15_9BACT</name>
<dbReference type="PROSITE" id="PS51257">
    <property type="entry name" value="PROKAR_LIPOPROTEIN"/>
    <property type="match status" value="1"/>
</dbReference>